<dbReference type="GO" id="GO:0032259">
    <property type="term" value="P:methylation"/>
    <property type="evidence" value="ECO:0007669"/>
    <property type="project" value="UniProtKB-KW"/>
</dbReference>
<dbReference type="InterPro" id="IPR036388">
    <property type="entry name" value="WH-like_DNA-bd_sf"/>
</dbReference>
<dbReference type="Gene3D" id="3.40.50.150">
    <property type="entry name" value="Vaccinia Virus protein VP39"/>
    <property type="match status" value="1"/>
</dbReference>
<dbReference type="InterPro" id="IPR016461">
    <property type="entry name" value="COMT-like"/>
</dbReference>
<dbReference type="AlphaFoldDB" id="A0A0D7B8M5"/>
<evidence type="ECO:0000313" key="7">
    <source>
        <dbReference type="Proteomes" id="UP000054007"/>
    </source>
</evidence>
<sequence length="453" mass="49304">MPSQLSQLVELLASNVKELEATYAQAGQEIPSLDDLFKPSPLEMGAATQQNRTVIAAAANQLLHSVVTPLAAVQLAAGGAVLTTALGIVQDADVADLLLEAGPQGLHVQDISSATGVNQDILARFLRLLASRHIFKELSPNVFTHNRISSMFVKGKPTSELKADPLTRFDKNPIANLLASMTDECLEIAPYMKEWVSNPEAVNAPFNLAKKSDSSYWEWLGQPGNELHASRIATMMSGVASHFPNEIVTDSVDGNNLRPGALVIDIGGGNGSATMQMYQKYPHFKYTIQDIESQEAPADNFWKASSAADAYTNGQVQFQCHDFFEPQPVKNADVYFTRLCIHDWADPKAKLIMSRVREAAGPNSKFVVLDTLAMHTCADPDLPDSPIAPQPLMANYGMAGPAGFSALLDIQMMLVHNGKERTIADMRSLGEATGWKLQKVRHDKLMTYIFAPA</sequence>
<keyword evidence="3" id="KW-0949">S-adenosyl-L-methionine</keyword>
<keyword evidence="2 6" id="KW-0808">Transferase</keyword>
<dbReference type="InterPro" id="IPR029063">
    <property type="entry name" value="SAM-dependent_MTases_sf"/>
</dbReference>
<keyword evidence="1 6" id="KW-0489">Methyltransferase</keyword>
<evidence type="ECO:0000259" key="4">
    <source>
        <dbReference type="Pfam" id="PF00891"/>
    </source>
</evidence>
<feature type="domain" description="O-methyltransferase dimerisation" evidence="5">
    <location>
        <begin position="78"/>
        <end position="154"/>
    </location>
</feature>
<evidence type="ECO:0000256" key="3">
    <source>
        <dbReference type="ARBA" id="ARBA00022691"/>
    </source>
</evidence>
<dbReference type="Pfam" id="PF00891">
    <property type="entry name" value="Methyltransf_2"/>
    <property type="match status" value="1"/>
</dbReference>
<dbReference type="Gene3D" id="1.10.10.10">
    <property type="entry name" value="Winged helix-like DNA-binding domain superfamily/Winged helix DNA-binding domain"/>
    <property type="match status" value="1"/>
</dbReference>
<dbReference type="SUPFAM" id="SSF53335">
    <property type="entry name" value="S-adenosyl-L-methionine-dependent methyltransferases"/>
    <property type="match status" value="1"/>
</dbReference>
<dbReference type="InterPro" id="IPR036390">
    <property type="entry name" value="WH_DNA-bd_sf"/>
</dbReference>
<accession>A0A0D7B8M5</accession>
<proteinExistence type="predicted"/>
<dbReference type="InterPro" id="IPR012967">
    <property type="entry name" value="COMT_dimerisation"/>
</dbReference>
<reference evidence="6 7" key="1">
    <citation type="journal article" date="2015" name="Fungal Genet. Biol.">
        <title>Evolution of novel wood decay mechanisms in Agaricales revealed by the genome sequences of Fistulina hepatica and Cylindrobasidium torrendii.</title>
        <authorList>
            <person name="Floudas D."/>
            <person name="Held B.W."/>
            <person name="Riley R."/>
            <person name="Nagy L.G."/>
            <person name="Koehler G."/>
            <person name="Ransdell A.S."/>
            <person name="Younus H."/>
            <person name="Chow J."/>
            <person name="Chiniquy J."/>
            <person name="Lipzen A."/>
            <person name="Tritt A."/>
            <person name="Sun H."/>
            <person name="Haridas S."/>
            <person name="LaButti K."/>
            <person name="Ohm R.A."/>
            <person name="Kues U."/>
            <person name="Blanchette R.A."/>
            <person name="Grigoriev I.V."/>
            <person name="Minto R.E."/>
            <person name="Hibbett D.S."/>
        </authorList>
    </citation>
    <scope>NUCLEOTIDE SEQUENCE [LARGE SCALE GENOMIC DNA]</scope>
    <source>
        <strain evidence="6 7">FP15055 ss-10</strain>
    </source>
</reference>
<dbReference type="GO" id="GO:0008171">
    <property type="term" value="F:O-methyltransferase activity"/>
    <property type="evidence" value="ECO:0007669"/>
    <property type="project" value="InterPro"/>
</dbReference>
<dbReference type="GO" id="GO:0046983">
    <property type="term" value="F:protein dimerization activity"/>
    <property type="evidence" value="ECO:0007669"/>
    <property type="project" value="InterPro"/>
</dbReference>
<dbReference type="EMBL" id="KN880540">
    <property type="protein sequence ID" value="KIY66913.1"/>
    <property type="molecule type" value="Genomic_DNA"/>
</dbReference>
<evidence type="ECO:0000256" key="1">
    <source>
        <dbReference type="ARBA" id="ARBA00022603"/>
    </source>
</evidence>
<gene>
    <name evidence="6" type="ORF">CYLTODRAFT_454934</name>
</gene>
<keyword evidence="7" id="KW-1185">Reference proteome</keyword>
<evidence type="ECO:0000256" key="2">
    <source>
        <dbReference type="ARBA" id="ARBA00022679"/>
    </source>
</evidence>
<dbReference type="InterPro" id="IPR001077">
    <property type="entry name" value="COMT_C"/>
</dbReference>
<dbReference type="STRING" id="1314674.A0A0D7B8M5"/>
<dbReference type="PANTHER" id="PTHR43712:SF2">
    <property type="entry name" value="O-METHYLTRANSFERASE CICE"/>
    <property type="match status" value="1"/>
</dbReference>
<organism evidence="6 7">
    <name type="scientific">Cylindrobasidium torrendii FP15055 ss-10</name>
    <dbReference type="NCBI Taxonomy" id="1314674"/>
    <lineage>
        <taxon>Eukaryota</taxon>
        <taxon>Fungi</taxon>
        <taxon>Dikarya</taxon>
        <taxon>Basidiomycota</taxon>
        <taxon>Agaricomycotina</taxon>
        <taxon>Agaricomycetes</taxon>
        <taxon>Agaricomycetidae</taxon>
        <taxon>Agaricales</taxon>
        <taxon>Marasmiineae</taxon>
        <taxon>Physalacriaceae</taxon>
        <taxon>Cylindrobasidium</taxon>
    </lineage>
</organism>
<evidence type="ECO:0000313" key="6">
    <source>
        <dbReference type="EMBL" id="KIY66913.1"/>
    </source>
</evidence>
<feature type="domain" description="O-methyltransferase C-terminal" evidence="4">
    <location>
        <begin position="253"/>
        <end position="435"/>
    </location>
</feature>
<dbReference type="OrthoDB" id="2410195at2759"/>
<evidence type="ECO:0000259" key="5">
    <source>
        <dbReference type="Pfam" id="PF08100"/>
    </source>
</evidence>
<dbReference type="PROSITE" id="PS51683">
    <property type="entry name" value="SAM_OMT_II"/>
    <property type="match status" value="1"/>
</dbReference>
<dbReference type="SUPFAM" id="SSF46785">
    <property type="entry name" value="Winged helix' DNA-binding domain"/>
    <property type="match status" value="1"/>
</dbReference>
<dbReference type="Proteomes" id="UP000054007">
    <property type="component" value="Unassembled WGS sequence"/>
</dbReference>
<name>A0A0D7B8M5_9AGAR</name>
<protein>
    <submittedName>
        <fullName evidence="6">S-adenosyl-L-methionine-dependent methyltransferase</fullName>
    </submittedName>
</protein>
<dbReference type="Pfam" id="PF08100">
    <property type="entry name" value="Dimerisation"/>
    <property type="match status" value="1"/>
</dbReference>
<dbReference type="PANTHER" id="PTHR43712">
    <property type="entry name" value="PUTATIVE (AFU_ORTHOLOGUE AFUA_4G14580)-RELATED"/>
    <property type="match status" value="1"/>
</dbReference>